<reference evidence="2" key="1">
    <citation type="submission" date="2016-11" db="EMBL/GenBank/DDBJ databases">
        <authorList>
            <person name="Jaros S."/>
            <person name="Januszkiewicz K."/>
            <person name="Wedrychowicz H."/>
        </authorList>
    </citation>
    <scope>NUCLEOTIDE SEQUENCE [LARGE SCALE GENOMIC DNA]</scope>
    <source>
        <strain evidence="2">Y48</strain>
    </source>
</reference>
<dbReference type="AlphaFoldDB" id="A0A1J0VZS8"/>
<keyword evidence="3" id="KW-1185">Reference proteome</keyword>
<evidence type="ECO:0000313" key="3">
    <source>
        <dbReference type="Proteomes" id="UP000183810"/>
    </source>
</evidence>
<protein>
    <submittedName>
        <fullName evidence="2">Uncharacterized protein</fullName>
    </submittedName>
</protein>
<feature type="compositionally biased region" description="Low complexity" evidence="1">
    <location>
        <begin position="106"/>
        <end position="118"/>
    </location>
</feature>
<dbReference type="Proteomes" id="UP000183810">
    <property type="component" value="Chromosome"/>
</dbReference>
<organism evidence="2 3">
    <name type="scientific">Nocardia mangyaensis</name>
    <dbReference type="NCBI Taxonomy" id="2213200"/>
    <lineage>
        <taxon>Bacteria</taxon>
        <taxon>Bacillati</taxon>
        <taxon>Actinomycetota</taxon>
        <taxon>Actinomycetes</taxon>
        <taxon>Mycobacteriales</taxon>
        <taxon>Nocardiaceae</taxon>
        <taxon>Nocardia</taxon>
    </lineage>
</organism>
<evidence type="ECO:0000313" key="2">
    <source>
        <dbReference type="EMBL" id="APE37564.1"/>
    </source>
</evidence>
<sequence length="132" mass="13219">MVVVSVERMTAAARTRDYADAVSVMRYRNRWSAVTLGAAVLVLAGCGGSPDQAPAGSPAGTTSPAVSATATPEQAPSTVTATPEVVLPGSDAMAPAGVPDPPPRSVPQQQAPVQSAAPPALPDPGFEPRAGY</sequence>
<name>A0A1J0VZS8_9NOCA</name>
<dbReference type="KEGG" id="nsl:BOX37_30615"/>
<feature type="region of interest" description="Disordered" evidence="1">
    <location>
        <begin position="45"/>
        <end position="132"/>
    </location>
</feature>
<feature type="compositionally biased region" description="Low complexity" evidence="1">
    <location>
        <begin position="57"/>
        <end position="72"/>
    </location>
</feature>
<evidence type="ECO:0000256" key="1">
    <source>
        <dbReference type="SAM" id="MobiDB-lite"/>
    </source>
</evidence>
<proteinExistence type="predicted"/>
<accession>A0A1J0VZS8</accession>
<dbReference type="EMBL" id="CP018082">
    <property type="protein sequence ID" value="APE37564.1"/>
    <property type="molecule type" value="Genomic_DNA"/>
</dbReference>
<gene>
    <name evidence="2" type="ORF">BOX37_30615</name>
</gene>